<reference evidence="1 2" key="1">
    <citation type="journal article" date="2019" name="Nat. Plants">
        <title>Genome sequencing of Musa balbisiana reveals subgenome evolution and function divergence in polyploid bananas.</title>
        <authorList>
            <person name="Yao X."/>
        </authorList>
    </citation>
    <scope>NUCLEOTIDE SEQUENCE [LARGE SCALE GENOMIC DNA]</scope>
    <source>
        <strain evidence="2">cv. DH-PKW</strain>
        <tissue evidence="1">Leaves</tissue>
    </source>
</reference>
<evidence type="ECO:0000313" key="2">
    <source>
        <dbReference type="Proteomes" id="UP000317650"/>
    </source>
</evidence>
<comment type="caution">
    <text evidence="1">The sequence shown here is derived from an EMBL/GenBank/DDBJ whole genome shotgun (WGS) entry which is preliminary data.</text>
</comment>
<keyword evidence="2" id="KW-1185">Reference proteome</keyword>
<name>A0A4V4H7W2_MUSBA</name>
<dbReference type="AlphaFoldDB" id="A0A4V4H7W2"/>
<gene>
    <name evidence="1" type="ORF">C4D60_Mb05t03590</name>
</gene>
<dbReference type="Proteomes" id="UP000317650">
    <property type="component" value="Chromosome 5"/>
</dbReference>
<proteinExistence type="predicted"/>
<accession>A0A4V4H7W2</accession>
<evidence type="ECO:0000313" key="1">
    <source>
        <dbReference type="EMBL" id="THU65435.1"/>
    </source>
</evidence>
<sequence>MTRGGWGEGGTCLTRLELEDGVTERTTMHGSGGSYGWPTLGNNHDLATMGVPRNRIVVCYQALGTRYDSEKG</sequence>
<organism evidence="1 2">
    <name type="scientific">Musa balbisiana</name>
    <name type="common">Banana</name>
    <dbReference type="NCBI Taxonomy" id="52838"/>
    <lineage>
        <taxon>Eukaryota</taxon>
        <taxon>Viridiplantae</taxon>
        <taxon>Streptophyta</taxon>
        <taxon>Embryophyta</taxon>
        <taxon>Tracheophyta</taxon>
        <taxon>Spermatophyta</taxon>
        <taxon>Magnoliopsida</taxon>
        <taxon>Liliopsida</taxon>
        <taxon>Zingiberales</taxon>
        <taxon>Musaceae</taxon>
        <taxon>Musa</taxon>
    </lineage>
</organism>
<dbReference type="EMBL" id="PYDT01000003">
    <property type="protein sequence ID" value="THU65435.1"/>
    <property type="molecule type" value="Genomic_DNA"/>
</dbReference>
<protein>
    <submittedName>
        <fullName evidence="1">Uncharacterized protein</fullName>
    </submittedName>
</protein>